<dbReference type="Gene3D" id="1.10.3210.10">
    <property type="entry name" value="Hypothetical protein af1432"/>
    <property type="match status" value="1"/>
</dbReference>
<sequence>MQHIIQFILEVDKLKNVIRANKPVGQNRNENAAEHSWQIALLALAMQRFARPEVDINRAIKMLLLHDIGEIDIGDTIIYANIDWQAEKEKELAAVKRIFGLLNHAATEQEFLDLWLEFEHNQTVTAQFANALDRAMPPLLNLASNGQSWVENGVSYEQVVKRIRQPIESVFPELWQYIHHQLAEHQRQGWFGTLNK</sequence>
<evidence type="ECO:0000313" key="3">
    <source>
        <dbReference type="EMBL" id="MRN36992.1"/>
    </source>
</evidence>
<dbReference type="GO" id="GO:0002953">
    <property type="term" value="F:5'-deoxynucleotidase activity"/>
    <property type="evidence" value="ECO:0007669"/>
    <property type="project" value="InterPro"/>
</dbReference>
<dbReference type="PANTHER" id="PTHR11845">
    <property type="entry name" value="5'-DEOXYNUCLEOTIDASE HDDC2"/>
    <property type="match status" value="1"/>
</dbReference>
<dbReference type="InterPro" id="IPR006674">
    <property type="entry name" value="HD_domain"/>
</dbReference>
<evidence type="ECO:0000256" key="2">
    <source>
        <dbReference type="ARBA" id="ARBA00022801"/>
    </source>
</evidence>
<evidence type="ECO:0000313" key="4">
    <source>
        <dbReference type="Proteomes" id="UP000486297"/>
    </source>
</evidence>
<comment type="caution">
    <text evidence="3">The sequence shown here is derived from an EMBL/GenBank/DDBJ whole genome shotgun (WGS) entry which is preliminary data.</text>
</comment>
<protein>
    <submittedName>
        <fullName evidence="3">HD domain-containing protein</fullName>
    </submittedName>
</protein>
<keyword evidence="4" id="KW-1185">Reference proteome</keyword>
<proteinExistence type="predicted"/>
<keyword evidence="2" id="KW-0378">Hydrolase</keyword>
<dbReference type="GO" id="GO:0046872">
    <property type="term" value="F:metal ion binding"/>
    <property type="evidence" value="ECO:0007669"/>
    <property type="project" value="UniProtKB-KW"/>
</dbReference>
<dbReference type="PANTHER" id="PTHR11845:SF13">
    <property type="entry name" value="5'-DEOXYNUCLEOTIDASE HDDC2"/>
    <property type="match status" value="1"/>
</dbReference>
<dbReference type="Proteomes" id="UP000486297">
    <property type="component" value="Unassembled WGS sequence"/>
</dbReference>
<dbReference type="GO" id="GO:0005737">
    <property type="term" value="C:cytoplasm"/>
    <property type="evidence" value="ECO:0007669"/>
    <property type="project" value="TreeGrafter"/>
</dbReference>
<dbReference type="EMBL" id="WJXO01000001">
    <property type="protein sequence ID" value="MRN36992.1"/>
    <property type="molecule type" value="Genomic_DNA"/>
</dbReference>
<organism evidence="3 4">
    <name type="scientific">Neisseria brasiliensis</name>
    <dbReference type="NCBI Taxonomy" id="2666100"/>
    <lineage>
        <taxon>Bacteria</taxon>
        <taxon>Pseudomonadati</taxon>
        <taxon>Pseudomonadota</taxon>
        <taxon>Betaproteobacteria</taxon>
        <taxon>Neisseriales</taxon>
        <taxon>Neisseriaceae</taxon>
        <taxon>Neisseria</taxon>
    </lineage>
</organism>
<reference evidence="3" key="1">
    <citation type="journal article" name="Emerg. Infect. Dis.">
        <title>Two cases of a newly characterized neisseria species.</title>
        <authorList>
            <person name="Mustapha M."/>
            <person name="Lemos A.P.S."/>
            <person name="Harrison L.H."/>
            <person name="Vantyne D."/>
            <person name="Sacchi C.T."/>
        </authorList>
    </citation>
    <scope>NUCLEOTIDE SEQUENCE</scope>
    <source>
        <strain evidence="3">N.95.16</strain>
    </source>
</reference>
<evidence type="ECO:0000256" key="1">
    <source>
        <dbReference type="ARBA" id="ARBA00022723"/>
    </source>
</evidence>
<dbReference type="SUPFAM" id="SSF109604">
    <property type="entry name" value="HD-domain/PDEase-like"/>
    <property type="match status" value="1"/>
</dbReference>
<name>A0A5Q3RUL2_9NEIS</name>
<dbReference type="RefSeq" id="WP_095503199.1">
    <property type="nucleotide sequence ID" value="NZ_CP046027.1"/>
</dbReference>
<keyword evidence="1" id="KW-0479">Metal-binding</keyword>
<dbReference type="InterPro" id="IPR039356">
    <property type="entry name" value="YfbR/HDDC2"/>
</dbReference>
<dbReference type="AlphaFoldDB" id="A0A5Q3RUL2"/>
<gene>
    <name evidence="3" type="ORF">GJU80_00290</name>
</gene>
<accession>A0A5Q3RUL2</accession>
<dbReference type="Pfam" id="PF13023">
    <property type="entry name" value="HD_3"/>
    <property type="match status" value="1"/>
</dbReference>